<proteinExistence type="predicted"/>
<feature type="domain" description="Reverse transcriptase Ty1/copia-type" evidence="1">
    <location>
        <begin position="8"/>
        <end position="92"/>
    </location>
</feature>
<dbReference type="AlphaFoldDB" id="A0A699HBH0"/>
<dbReference type="Pfam" id="PF07727">
    <property type="entry name" value="RVT_2"/>
    <property type="match status" value="1"/>
</dbReference>
<dbReference type="EMBL" id="BKCJ010137542">
    <property type="protein sequence ID" value="GEX89826.1"/>
    <property type="molecule type" value="Genomic_DNA"/>
</dbReference>
<protein>
    <recommendedName>
        <fullName evidence="1">Reverse transcriptase Ty1/copia-type domain-containing protein</fullName>
    </recommendedName>
</protein>
<evidence type="ECO:0000313" key="2">
    <source>
        <dbReference type="EMBL" id="GEX89826.1"/>
    </source>
</evidence>
<sequence>MDGNLHTSKSRLVAKGYTQNYGVVYGETFSPVANIRAIRILLAIVALYDYEIWQVDVKTAYLNGHLSKDIYMMQPEGFVDLKHPNKVCKLQREAAYILGIEIIRDRSKWLIAFSQSAYLEKILKRFWMENSKKGYTPMIEKPDYRNSQGAKTPSEQNPGEIHWTTFKSTLKYLRNTKDMVLVYGVKPEDELKVSCYTDASFQIDKDDTKSQMGYVFYLMVELWTRGMRKFIDGLGSAVPSNKRPMEMLCDNELAIAIANDHGILKGAKHFQRKYHYIREVIQERKIILKKVHTDDNVVDPFTKPMLFNKHYEHAMAIGIVPARSLIFLKDDSALSKSKVLYGLKNLFPLSSSFSSKVDSPTRSLDCGGVCSFDVDTIRGDSSVSMKIEEDEGVSLVVKVLVAEELANTPGVLLSKYSSYIGLNKMSKSSLVELVIALLMNLQNLCEQKFRSFRKLFKTLSLDESRPPVFDLFSDLKENSDEEVAETMAKTMEEYMSKTRADYGSKYCPLARTTKKIEEINNFQKEPDETFYLARERFKELLMKCPQHYLTEMQEVILVYNGLKVPTRQILDSKGVIPTKTAADAKVAIQEMAEYSQKWHNGTSKERKQTDVGAMINSIENGDHPLPVVAQVSLAGTTPSAIPTLKDPKFWTAEEKKTRKIDHLWDALERQMRGSEYAEQDRKAAILYEYETFKAIEGEQLLDTYLRYLQVINDLKKCGYKKDNCELNYKFLKNLQPEWK</sequence>
<gene>
    <name evidence="2" type="ORF">Tci_361801</name>
</gene>
<dbReference type="PANTHER" id="PTHR11439:SF496">
    <property type="entry name" value="RNA-DIRECTED DNA POLYMERASE"/>
    <property type="match status" value="1"/>
</dbReference>
<dbReference type="InterPro" id="IPR013103">
    <property type="entry name" value="RVT_2"/>
</dbReference>
<name>A0A699HBH0_TANCI</name>
<evidence type="ECO:0000259" key="1">
    <source>
        <dbReference type="Pfam" id="PF07727"/>
    </source>
</evidence>
<reference evidence="2" key="1">
    <citation type="journal article" date="2019" name="Sci. Rep.">
        <title>Draft genome of Tanacetum cinerariifolium, the natural source of mosquito coil.</title>
        <authorList>
            <person name="Yamashiro T."/>
            <person name="Shiraishi A."/>
            <person name="Satake H."/>
            <person name="Nakayama K."/>
        </authorList>
    </citation>
    <scope>NUCLEOTIDE SEQUENCE</scope>
</reference>
<dbReference type="CDD" id="cd09272">
    <property type="entry name" value="RNase_HI_RT_Ty1"/>
    <property type="match status" value="1"/>
</dbReference>
<dbReference type="PANTHER" id="PTHR11439">
    <property type="entry name" value="GAG-POL-RELATED RETROTRANSPOSON"/>
    <property type="match status" value="1"/>
</dbReference>
<organism evidence="2">
    <name type="scientific">Tanacetum cinerariifolium</name>
    <name type="common">Dalmatian daisy</name>
    <name type="synonym">Chrysanthemum cinerariifolium</name>
    <dbReference type="NCBI Taxonomy" id="118510"/>
    <lineage>
        <taxon>Eukaryota</taxon>
        <taxon>Viridiplantae</taxon>
        <taxon>Streptophyta</taxon>
        <taxon>Embryophyta</taxon>
        <taxon>Tracheophyta</taxon>
        <taxon>Spermatophyta</taxon>
        <taxon>Magnoliopsida</taxon>
        <taxon>eudicotyledons</taxon>
        <taxon>Gunneridae</taxon>
        <taxon>Pentapetalae</taxon>
        <taxon>asterids</taxon>
        <taxon>campanulids</taxon>
        <taxon>Asterales</taxon>
        <taxon>Asteraceae</taxon>
        <taxon>Asteroideae</taxon>
        <taxon>Anthemideae</taxon>
        <taxon>Anthemidinae</taxon>
        <taxon>Tanacetum</taxon>
    </lineage>
</organism>
<accession>A0A699HBH0</accession>
<comment type="caution">
    <text evidence="2">The sequence shown here is derived from an EMBL/GenBank/DDBJ whole genome shotgun (WGS) entry which is preliminary data.</text>
</comment>